<dbReference type="GO" id="GO:0006004">
    <property type="term" value="P:fucose metabolic process"/>
    <property type="evidence" value="ECO:0007669"/>
    <property type="project" value="TreeGrafter"/>
</dbReference>
<evidence type="ECO:0000256" key="5">
    <source>
        <dbReference type="ARBA" id="ARBA00023295"/>
    </source>
</evidence>
<dbReference type="Pfam" id="PF13287">
    <property type="entry name" value="Fn3_assoc"/>
    <property type="match status" value="1"/>
</dbReference>
<dbReference type="GO" id="GO:0016139">
    <property type="term" value="P:glycoside catabolic process"/>
    <property type="evidence" value="ECO:0007669"/>
    <property type="project" value="TreeGrafter"/>
</dbReference>
<dbReference type="Gene3D" id="2.60.120.260">
    <property type="entry name" value="Galactose-binding domain-like"/>
    <property type="match status" value="2"/>
</dbReference>
<dbReference type="PROSITE" id="PS50022">
    <property type="entry name" value="FA58C_3"/>
    <property type="match status" value="1"/>
</dbReference>
<dbReference type="Proteomes" id="UP000183200">
    <property type="component" value="Unassembled WGS sequence"/>
</dbReference>
<dbReference type="Gene3D" id="3.20.20.80">
    <property type="entry name" value="Glycosidases"/>
    <property type="match status" value="1"/>
</dbReference>
<dbReference type="SMART" id="SM00812">
    <property type="entry name" value="Alpha_L_fucos"/>
    <property type="match status" value="1"/>
</dbReference>
<dbReference type="GO" id="GO:0005764">
    <property type="term" value="C:lysosome"/>
    <property type="evidence" value="ECO:0007669"/>
    <property type="project" value="TreeGrafter"/>
</dbReference>
<dbReference type="EC" id="3.2.1.51" evidence="2"/>
<feature type="signal peptide" evidence="6">
    <location>
        <begin position="1"/>
        <end position="20"/>
    </location>
</feature>
<dbReference type="OrthoDB" id="107551at2"/>
<dbReference type="Pfam" id="PF01120">
    <property type="entry name" value="Alpha_L_fucos"/>
    <property type="match status" value="1"/>
</dbReference>
<evidence type="ECO:0000256" key="2">
    <source>
        <dbReference type="ARBA" id="ARBA00012662"/>
    </source>
</evidence>
<evidence type="ECO:0000256" key="1">
    <source>
        <dbReference type="ARBA" id="ARBA00007951"/>
    </source>
</evidence>
<sequence>MKKIFISVLAGAVFYLNAQAQNNTITLQNTIPVTANDTESSIIAKAAHVVPTANQLAALKNEFIAFIHFGPNTFTRMEWGNGKEDPKIFDLKELHTDQWCQSMKSAGMKMVILTAKHHDGFVLWQSRYTTHGIMSTGFQNGQGDIVKALSASCKKYGLKLGIYLSPADLFQIESASGLYGNLSKVNKRTIPGKIAGRPFANKTKFEFEVDDYNEYFLNQLFELLTEYGPIDEVWFDGAHPKTKGGQKYNYAAWKKLIHTLAPKAVIFGKEDIRWCGNEAGGTRNTEWNIIPYTENPKTAINFPDLTEESLGARNELYKGKYLHYQQAETNTSIREGWFYRDDERQKVRSTDDVFDIYERAVGGNSTFLLNIPPNREGKFSPEDVKVLSEVGKRINETYGKNLFATAKGPKQVLDKSLNTYLLLTKPENSIEITTGSPVTINRIVLQEAIASHSERVEEHILEAWIDNKWQKIAAATNIGYKRILRFPEVTASRFRVKVLSSRATPAIATIEAHYYRSKPTQLQFDRDLNGLVTISPKKHEFGWKPHGQDATGNLGTGTEIYYTTDGTEPSSSSKKYTVPVLVVNAEVKAIAIANHEKGSVAKEAFGLLQKNWKLLAVQTGSDQAAKAFDANKETYWQAEFNDQTAPMTIDLGAVHRLTAFIYTPPKAFLDGMIEKGMIEISKDGKNWEPIENFEFGNLINDPTARTHYFKNEISTRYIKIKPIAIAGNKKSVAIAELNFLEK</sequence>
<feature type="domain" description="F5/8 type C" evidence="7">
    <location>
        <begin position="585"/>
        <end position="742"/>
    </location>
</feature>
<dbReference type="PANTHER" id="PTHR10030:SF37">
    <property type="entry name" value="ALPHA-L-FUCOSIDASE-RELATED"/>
    <property type="match status" value="1"/>
</dbReference>
<dbReference type="SUPFAM" id="SSF51445">
    <property type="entry name" value="(Trans)glycosidases"/>
    <property type="match status" value="1"/>
</dbReference>
<gene>
    <name evidence="8" type="ORF">SAMN05421820_101815</name>
</gene>
<organism evidence="8 9">
    <name type="scientific">Pedobacter steynii</name>
    <dbReference type="NCBI Taxonomy" id="430522"/>
    <lineage>
        <taxon>Bacteria</taxon>
        <taxon>Pseudomonadati</taxon>
        <taxon>Bacteroidota</taxon>
        <taxon>Sphingobacteriia</taxon>
        <taxon>Sphingobacteriales</taxon>
        <taxon>Sphingobacteriaceae</taxon>
        <taxon>Pedobacter</taxon>
    </lineage>
</organism>
<comment type="similarity">
    <text evidence="1">Belongs to the glycosyl hydrolase 29 family.</text>
</comment>
<dbReference type="InterPro" id="IPR000933">
    <property type="entry name" value="Glyco_hydro_29"/>
</dbReference>
<evidence type="ECO:0000256" key="3">
    <source>
        <dbReference type="ARBA" id="ARBA00022729"/>
    </source>
</evidence>
<dbReference type="InterPro" id="IPR000421">
    <property type="entry name" value="FA58C"/>
</dbReference>
<dbReference type="GO" id="GO:0004560">
    <property type="term" value="F:alpha-L-fucosidase activity"/>
    <property type="evidence" value="ECO:0007669"/>
    <property type="project" value="InterPro"/>
</dbReference>
<dbReference type="SUPFAM" id="SSF49785">
    <property type="entry name" value="Galactose-binding domain-like"/>
    <property type="match status" value="2"/>
</dbReference>
<evidence type="ECO:0000259" key="7">
    <source>
        <dbReference type="PROSITE" id="PS50022"/>
    </source>
</evidence>
<dbReference type="Pfam" id="PF00754">
    <property type="entry name" value="F5_F8_type_C"/>
    <property type="match status" value="1"/>
</dbReference>
<reference evidence="9" key="1">
    <citation type="submission" date="2016-10" db="EMBL/GenBank/DDBJ databases">
        <authorList>
            <person name="Varghese N."/>
            <person name="Submissions S."/>
        </authorList>
    </citation>
    <scope>NUCLEOTIDE SEQUENCE [LARGE SCALE GENOMIC DNA]</scope>
    <source>
        <strain evidence="9">DSM 19110</strain>
    </source>
</reference>
<keyword evidence="5" id="KW-0326">Glycosidase</keyword>
<evidence type="ECO:0000256" key="6">
    <source>
        <dbReference type="SAM" id="SignalP"/>
    </source>
</evidence>
<dbReference type="InterPro" id="IPR017853">
    <property type="entry name" value="GH"/>
</dbReference>
<keyword evidence="4" id="KW-0378">Hydrolase</keyword>
<dbReference type="RefSeq" id="WP_074604940.1">
    <property type="nucleotide sequence ID" value="NZ_FNGY01000001.1"/>
</dbReference>
<protein>
    <recommendedName>
        <fullName evidence="2">alpha-L-fucosidase</fullName>
        <ecNumber evidence="2">3.2.1.51</ecNumber>
    </recommendedName>
</protein>
<keyword evidence="3 6" id="KW-0732">Signal</keyword>
<accession>A0A1G9L960</accession>
<proteinExistence type="inferred from homology"/>
<name>A0A1G9L960_9SPHI</name>
<dbReference type="InterPro" id="IPR057739">
    <property type="entry name" value="Glyco_hydro_29_N"/>
</dbReference>
<evidence type="ECO:0000256" key="4">
    <source>
        <dbReference type="ARBA" id="ARBA00022801"/>
    </source>
</evidence>
<evidence type="ECO:0000313" key="8">
    <source>
        <dbReference type="EMBL" id="SDL58424.1"/>
    </source>
</evidence>
<dbReference type="InterPro" id="IPR008979">
    <property type="entry name" value="Galactose-bd-like_sf"/>
</dbReference>
<keyword evidence="9" id="KW-1185">Reference proteome</keyword>
<dbReference type="PANTHER" id="PTHR10030">
    <property type="entry name" value="ALPHA-L-FUCOSIDASE"/>
    <property type="match status" value="1"/>
</dbReference>
<dbReference type="EMBL" id="FNGY01000001">
    <property type="protein sequence ID" value="SDL58424.1"/>
    <property type="molecule type" value="Genomic_DNA"/>
</dbReference>
<evidence type="ECO:0000313" key="9">
    <source>
        <dbReference type="Proteomes" id="UP000183200"/>
    </source>
</evidence>
<feature type="chain" id="PRO_5010299776" description="alpha-L-fucosidase" evidence="6">
    <location>
        <begin position="21"/>
        <end position="742"/>
    </location>
</feature>
<dbReference type="AlphaFoldDB" id="A0A1G9L960"/>
<dbReference type="InterPro" id="IPR026876">
    <property type="entry name" value="Fn3_assoc_repeat"/>
</dbReference>